<dbReference type="InterPro" id="IPR020843">
    <property type="entry name" value="ER"/>
</dbReference>
<dbReference type="Gene3D" id="3.90.180.10">
    <property type="entry name" value="Medium-chain alcohol dehydrogenases, catalytic domain"/>
    <property type="match status" value="1"/>
</dbReference>
<keyword evidence="4" id="KW-0560">Oxidoreductase</keyword>
<dbReference type="Pfam" id="PF00107">
    <property type="entry name" value="ADH_zinc_N"/>
    <property type="match status" value="1"/>
</dbReference>
<dbReference type="Pfam" id="PF08240">
    <property type="entry name" value="ADH_N"/>
    <property type="match status" value="1"/>
</dbReference>
<evidence type="ECO:0000256" key="5">
    <source>
        <dbReference type="RuleBase" id="RU361277"/>
    </source>
</evidence>
<dbReference type="InterPro" id="IPR011032">
    <property type="entry name" value="GroES-like_sf"/>
</dbReference>
<dbReference type="InterPro" id="IPR050129">
    <property type="entry name" value="Zn_alcohol_dh"/>
</dbReference>
<evidence type="ECO:0000313" key="8">
    <source>
        <dbReference type="Proteomes" id="UP001519363"/>
    </source>
</evidence>
<keyword evidence="3 5" id="KW-0862">Zinc</keyword>
<comment type="similarity">
    <text evidence="5">Belongs to the zinc-containing alcohol dehydrogenase family.</text>
</comment>
<dbReference type="InterPro" id="IPR013154">
    <property type="entry name" value="ADH-like_N"/>
</dbReference>
<keyword evidence="2 5" id="KW-0479">Metal-binding</keyword>
<comment type="cofactor">
    <cofactor evidence="1 5">
        <name>Zn(2+)</name>
        <dbReference type="ChEBI" id="CHEBI:29105"/>
    </cofactor>
</comment>
<evidence type="ECO:0000256" key="1">
    <source>
        <dbReference type="ARBA" id="ARBA00001947"/>
    </source>
</evidence>
<dbReference type="PANTHER" id="PTHR43401">
    <property type="entry name" value="L-THREONINE 3-DEHYDROGENASE"/>
    <property type="match status" value="1"/>
</dbReference>
<evidence type="ECO:0000256" key="3">
    <source>
        <dbReference type="ARBA" id="ARBA00022833"/>
    </source>
</evidence>
<dbReference type="InterPro" id="IPR036291">
    <property type="entry name" value="NAD(P)-bd_dom_sf"/>
</dbReference>
<name>A0ABS5A8Q0_9PSEU</name>
<organism evidence="7 8">
    <name type="scientific">Crossiella equi</name>
    <dbReference type="NCBI Taxonomy" id="130796"/>
    <lineage>
        <taxon>Bacteria</taxon>
        <taxon>Bacillati</taxon>
        <taxon>Actinomycetota</taxon>
        <taxon>Actinomycetes</taxon>
        <taxon>Pseudonocardiales</taxon>
        <taxon>Pseudonocardiaceae</taxon>
        <taxon>Crossiella</taxon>
    </lineage>
</organism>
<gene>
    <name evidence="7" type="ORF">JOF53_001823</name>
</gene>
<dbReference type="InterPro" id="IPR013149">
    <property type="entry name" value="ADH-like_C"/>
</dbReference>
<dbReference type="Proteomes" id="UP001519363">
    <property type="component" value="Unassembled WGS sequence"/>
</dbReference>
<dbReference type="CDD" id="cd08254">
    <property type="entry name" value="hydroxyacyl_CoA_DH"/>
    <property type="match status" value="1"/>
</dbReference>
<evidence type="ECO:0000259" key="6">
    <source>
        <dbReference type="SMART" id="SM00829"/>
    </source>
</evidence>
<protein>
    <submittedName>
        <fullName evidence="7">D-arabinose 1-dehydrogenase-like Zn-dependent alcohol dehydrogenase</fullName>
    </submittedName>
</protein>
<sequence>MRAARFDIETGGFGLKEVDVPKPGPGQVLIKVAAAGVCLSDVHIIDGSLSGFRTLSGQTEVTLGHEVAGTIEELGADVPDDLWRAGQRVVLTAGDSCGRCWNCRYHTGFCLLPVVRGVGYDGGWAEYLVTAHLSLVPLPDNVPFEQACIIPDAVSTPYAALLHRGELGVGQAVGLWGIGGLGVHAVQIARLAGAAPIIAIDPLPHARERALALGADLALDPADPTLAEQVGAITGGRGLDLAVDLIGHPAVRAAGDDLLAPHGKLVLVGMTEEPLHLPQAKRFNAAQHEVRGAYGGEPADLHTLVRLAATGRLDLSGSITETLPLDAAEEAVHKLENKIGNPIRIVLKP</sequence>
<dbReference type="SUPFAM" id="SSF51735">
    <property type="entry name" value="NAD(P)-binding Rossmann-fold domains"/>
    <property type="match status" value="1"/>
</dbReference>
<dbReference type="EMBL" id="JAGIOO010000001">
    <property type="protein sequence ID" value="MBP2472951.1"/>
    <property type="molecule type" value="Genomic_DNA"/>
</dbReference>
<evidence type="ECO:0000256" key="2">
    <source>
        <dbReference type="ARBA" id="ARBA00022723"/>
    </source>
</evidence>
<proteinExistence type="inferred from homology"/>
<accession>A0ABS5A8Q0</accession>
<comment type="caution">
    <text evidence="7">The sequence shown here is derived from an EMBL/GenBank/DDBJ whole genome shotgun (WGS) entry which is preliminary data.</text>
</comment>
<evidence type="ECO:0000256" key="4">
    <source>
        <dbReference type="ARBA" id="ARBA00023002"/>
    </source>
</evidence>
<feature type="domain" description="Enoyl reductase (ER)" evidence="6">
    <location>
        <begin position="11"/>
        <end position="347"/>
    </location>
</feature>
<dbReference type="PANTHER" id="PTHR43401:SF2">
    <property type="entry name" value="L-THREONINE 3-DEHYDROGENASE"/>
    <property type="match status" value="1"/>
</dbReference>
<dbReference type="RefSeq" id="WP_086789571.1">
    <property type="nucleotide sequence ID" value="NZ_JAGIOO010000001.1"/>
</dbReference>
<dbReference type="Gene3D" id="3.40.50.720">
    <property type="entry name" value="NAD(P)-binding Rossmann-like Domain"/>
    <property type="match status" value="1"/>
</dbReference>
<dbReference type="SUPFAM" id="SSF50129">
    <property type="entry name" value="GroES-like"/>
    <property type="match status" value="1"/>
</dbReference>
<dbReference type="InterPro" id="IPR002328">
    <property type="entry name" value="ADH_Zn_CS"/>
</dbReference>
<dbReference type="PROSITE" id="PS00059">
    <property type="entry name" value="ADH_ZINC"/>
    <property type="match status" value="1"/>
</dbReference>
<evidence type="ECO:0000313" key="7">
    <source>
        <dbReference type="EMBL" id="MBP2472951.1"/>
    </source>
</evidence>
<reference evidence="7 8" key="1">
    <citation type="submission" date="2021-03" db="EMBL/GenBank/DDBJ databases">
        <title>Sequencing the genomes of 1000 actinobacteria strains.</title>
        <authorList>
            <person name="Klenk H.-P."/>
        </authorList>
    </citation>
    <scope>NUCLEOTIDE SEQUENCE [LARGE SCALE GENOMIC DNA]</scope>
    <source>
        <strain evidence="7 8">DSM 44580</strain>
    </source>
</reference>
<keyword evidence="8" id="KW-1185">Reference proteome</keyword>
<dbReference type="SMART" id="SM00829">
    <property type="entry name" value="PKS_ER"/>
    <property type="match status" value="1"/>
</dbReference>